<name>A0AAW0BTL8_9AGAR</name>
<feature type="region of interest" description="Disordered" evidence="1">
    <location>
        <begin position="567"/>
        <end position="598"/>
    </location>
</feature>
<dbReference type="Pfam" id="PF12937">
    <property type="entry name" value="F-box-like"/>
    <property type="match status" value="1"/>
</dbReference>
<dbReference type="InterPro" id="IPR001810">
    <property type="entry name" value="F-box_dom"/>
</dbReference>
<comment type="caution">
    <text evidence="3">The sequence shown here is derived from an EMBL/GenBank/DDBJ whole genome shotgun (WGS) entry which is preliminary data.</text>
</comment>
<sequence>MNGNYSQINIYRLEAYPAGFFFPSGESQAQEPVLEEIVTTIQPTPNNFTRSQHNAQLPISRLPPELLIDILVRSMDHFLVYKSALRLSHVCHHWRVIMVTYPPVWSTPDFSKPLLAREMIQRSKPGPLDIEFIAFSSLGIPGESLSVLTEALAEPPRIRSFRITSCNVRDDILQNVLAPLVQPMPSLRDLTVHAYGPGQDGVPLELPPTFFSHAPNLKKVRLRGCKFPWQYPIPANITSLHLDLRYSGSIPLPTTSQFLQALAGMPFLEYLFILDSFPIPFSDRLAIVGLPHLRELRPGALSPSQAPSSVKLLSHISFPSTTRIWMDISYNLSHFQPSHGGQSSQLLYDLFGALSSLGNVKSLQLLCDNSSSFELKAWFDSLPSEFIDQPFLVYSFTPYDLEYPPFGVELDWEEPDTPLPAEALIDHLVRSVSLTSLDTLRICMSIEDSSKLLGYLAGSKALSRLVVGRDSAYGLLSLPVIHDDNSDEALLGRHLPFPALRELVFYGVDFRWIDPPLFPVLLAALEKRPEKLHRLVLQECENLTHLEVERLRGAVIELDEEDTVSIDFSGDGDEWSHDSHDPVSESDDVEEHLGDEDT</sequence>
<evidence type="ECO:0000313" key="4">
    <source>
        <dbReference type="Proteomes" id="UP001383192"/>
    </source>
</evidence>
<dbReference type="InterPro" id="IPR032675">
    <property type="entry name" value="LRR_dom_sf"/>
</dbReference>
<organism evidence="3 4">
    <name type="scientific">Paramarasmius palmivorus</name>
    <dbReference type="NCBI Taxonomy" id="297713"/>
    <lineage>
        <taxon>Eukaryota</taxon>
        <taxon>Fungi</taxon>
        <taxon>Dikarya</taxon>
        <taxon>Basidiomycota</taxon>
        <taxon>Agaricomycotina</taxon>
        <taxon>Agaricomycetes</taxon>
        <taxon>Agaricomycetidae</taxon>
        <taxon>Agaricales</taxon>
        <taxon>Marasmiineae</taxon>
        <taxon>Marasmiaceae</taxon>
        <taxon>Paramarasmius</taxon>
    </lineage>
</organism>
<reference evidence="3 4" key="1">
    <citation type="submission" date="2024-01" db="EMBL/GenBank/DDBJ databases">
        <title>A draft genome for a cacao thread blight-causing isolate of Paramarasmius palmivorus.</title>
        <authorList>
            <person name="Baruah I.K."/>
            <person name="Bukari Y."/>
            <person name="Amoako-Attah I."/>
            <person name="Meinhardt L.W."/>
            <person name="Bailey B.A."/>
            <person name="Cohen S.P."/>
        </authorList>
    </citation>
    <scope>NUCLEOTIDE SEQUENCE [LARGE SCALE GENOMIC DNA]</scope>
    <source>
        <strain evidence="3 4">GH-12</strain>
    </source>
</reference>
<dbReference type="EMBL" id="JAYKXP010000081">
    <property type="protein sequence ID" value="KAK7029601.1"/>
    <property type="molecule type" value="Genomic_DNA"/>
</dbReference>
<feature type="domain" description="F-box" evidence="2">
    <location>
        <begin position="59"/>
        <end position="110"/>
    </location>
</feature>
<dbReference type="SUPFAM" id="SSF52047">
    <property type="entry name" value="RNI-like"/>
    <property type="match status" value="1"/>
</dbReference>
<dbReference type="Gene3D" id="1.20.1280.50">
    <property type="match status" value="1"/>
</dbReference>
<feature type="compositionally biased region" description="Acidic residues" evidence="1">
    <location>
        <begin position="584"/>
        <end position="598"/>
    </location>
</feature>
<dbReference type="SUPFAM" id="SSF81383">
    <property type="entry name" value="F-box domain"/>
    <property type="match status" value="1"/>
</dbReference>
<accession>A0AAW0BTL8</accession>
<protein>
    <recommendedName>
        <fullName evidence="2">F-box domain-containing protein</fullName>
    </recommendedName>
</protein>
<keyword evidence="4" id="KW-1185">Reference proteome</keyword>
<dbReference type="Gene3D" id="3.80.10.10">
    <property type="entry name" value="Ribonuclease Inhibitor"/>
    <property type="match status" value="1"/>
</dbReference>
<dbReference type="InterPro" id="IPR036047">
    <property type="entry name" value="F-box-like_dom_sf"/>
</dbReference>
<proteinExistence type="predicted"/>
<evidence type="ECO:0000259" key="2">
    <source>
        <dbReference type="Pfam" id="PF12937"/>
    </source>
</evidence>
<evidence type="ECO:0000313" key="3">
    <source>
        <dbReference type="EMBL" id="KAK7029601.1"/>
    </source>
</evidence>
<dbReference type="Proteomes" id="UP001383192">
    <property type="component" value="Unassembled WGS sequence"/>
</dbReference>
<dbReference type="AlphaFoldDB" id="A0AAW0BTL8"/>
<evidence type="ECO:0000256" key="1">
    <source>
        <dbReference type="SAM" id="MobiDB-lite"/>
    </source>
</evidence>
<gene>
    <name evidence="3" type="ORF">VNI00_014478</name>
</gene>
<feature type="compositionally biased region" description="Basic and acidic residues" evidence="1">
    <location>
        <begin position="574"/>
        <end position="583"/>
    </location>
</feature>